<dbReference type="Proteomes" id="UP000010953">
    <property type="component" value="Unassembled WGS sequence"/>
</dbReference>
<comment type="caution">
    <text evidence="1">The sequence shown here is derived from an EMBL/GenBank/DDBJ whole genome shotgun (WGS) entry which is preliminary data.</text>
</comment>
<dbReference type="InParanoid" id="M7XGN9"/>
<reference evidence="1" key="1">
    <citation type="submission" date="2013-01" db="EMBL/GenBank/DDBJ databases">
        <title>Genome assembly of Mariniradius saccharolyticus AK6.</title>
        <authorList>
            <person name="Vaidya B."/>
            <person name="Khatri I."/>
            <person name="Tanuku N.R.S."/>
            <person name="Subramanian S."/>
            <person name="Pinnaka A."/>
        </authorList>
    </citation>
    <scope>NUCLEOTIDE SEQUENCE [LARGE SCALE GENOMIC DNA]</scope>
    <source>
        <strain evidence="1">AK6</strain>
    </source>
</reference>
<proteinExistence type="predicted"/>
<keyword evidence="2" id="KW-1185">Reference proteome</keyword>
<gene>
    <name evidence="1" type="ORF">C943_04592</name>
</gene>
<evidence type="ECO:0000313" key="1">
    <source>
        <dbReference type="EMBL" id="EMS33713.1"/>
    </source>
</evidence>
<protein>
    <submittedName>
        <fullName evidence="1">Uncharacterized protein</fullName>
    </submittedName>
</protein>
<dbReference type="AlphaFoldDB" id="M7XGN9"/>
<evidence type="ECO:0000313" key="2">
    <source>
        <dbReference type="Proteomes" id="UP000010953"/>
    </source>
</evidence>
<dbReference type="EMBL" id="AMZY02000009">
    <property type="protein sequence ID" value="EMS33713.1"/>
    <property type="molecule type" value="Genomic_DNA"/>
</dbReference>
<sequence length="39" mass="4274">MKAQPAYPIEINIPPFTVTSSSIAILKNPEMNAVFPNQT</sequence>
<accession>M7XGN9</accession>
<name>M7XGN9_9BACT</name>
<organism evidence="1 2">
    <name type="scientific">Mariniradius saccharolyticus AK6</name>
    <dbReference type="NCBI Taxonomy" id="1239962"/>
    <lineage>
        <taxon>Bacteria</taxon>
        <taxon>Pseudomonadati</taxon>
        <taxon>Bacteroidota</taxon>
        <taxon>Cytophagia</taxon>
        <taxon>Cytophagales</taxon>
        <taxon>Cyclobacteriaceae</taxon>
        <taxon>Mariniradius</taxon>
    </lineage>
</organism>